<proteinExistence type="predicted"/>
<dbReference type="EMBL" id="JEOB01000002">
    <property type="protein sequence ID" value="EXM40013.1"/>
    <property type="molecule type" value="Genomic_DNA"/>
</dbReference>
<protein>
    <submittedName>
        <fullName evidence="1">Uncharacterized protein</fullName>
    </submittedName>
</protein>
<gene>
    <name evidence="1" type="ORF">RASY3_10155</name>
</gene>
<comment type="caution">
    <text evidence="1">The sequence shown here is derived from an EMBL/GenBank/DDBJ whole genome shotgun (WGS) entry which is preliminary data.</text>
</comment>
<evidence type="ECO:0000313" key="2">
    <source>
        <dbReference type="Proteomes" id="UP000021369"/>
    </source>
</evidence>
<dbReference type="PATRIC" id="fig|1341156.4.peg.1332"/>
<accession>A0A011VZS2</accession>
<sequence>MTDKRQTPENMRPLLEEAAKKLGVTPESLERNLSSGDIGNLLKKLPAVQQEKLTKTLADKTACQKIVESPQAQALIRKFTGK</sequence>
<dbReference type="AlphaFoldDB" id="A0A011VZS2"/>
<dbReference type="Proteomes" id="UP000021369">
    <property type="component" value="Unassembled WGS sequence"/>
</dbReference>
<dbReference type="RefSeq" id="WP_037287538.1">
    <property type="nucleotide sequence ID" value="NZ_JEOB01000002.1"/>
</dbReference>
<evidence type="ECO:0000313" key="1">
    <source>
        <dbReference type="EMBL" id="EXM40013.1"/>
    </source>
</evidence>
<keyword evidence="2" id="KW-1185">Reference proteome</keyword>
<dbReference type="OrthoDB" id="1822766at2"/>
<name>A0A011VZS2_RUMAL</name>
<reference evidence="1 2" key="1">
    <citation type="submission" date="2013-06" db="EMBL/GenBank/DDBJ databases">
        <title>Rumen cellulosomics: divergent fiber-degrading strategies revealed by comparative genome-wide analysis of six Ruminococcal strains.</title>
        <authorList>
            <person name="Dassa B."/>
            <person name="Borovok I."/>
            <person name="Lamed R."/>
            <person name="Flint H."/>
            <person name="Yeoman C.J."/>
            <person name="White B."/>
            <person name="Bayer E.A."/>
        </authorList>
    </citation>
    <scope>NUCLEOTIDE SEQUENCE [LARGE SCALE GENOMIC DNA]</scope>
    <source>
        <strain evidence="1 2">SY3</strain>
    </source>
</reference>
<organism evidence="1 2">
    <name type="scientific">Ruminococcus albus SY3</name>
    <dbReference type="NCBI Taxonomy" id="1341156"/>
    <lineage>
        <taxon>Bacteria</taxon>
        <taxon>Bacillati</taxon>
        <taxon>Bacillota</taxon>
        <taxon>Clostridia</taxon>
        <taxon>Eubacteriales</taxon>
        <taxon>Oscillospiraceae</taxon>
        <taxon>Ruminococcus</taxon>
    </lineage>
</organism>